<dbReference type="AlphaFoldDB" id="A0A7J6V986"/>
<keyword evidence="2" id="KW-1185">Reference proteome</keyword>
<organism evidence="1 2">
    <name type="scientific">Thalictrum thalictroides</name>
    <name type="common">Rue-anemone</name>
    <name type="synonym">Anemone thalictroides</name>
    <dbReference type="NCBI Taxonomy" id="46969"/>
    <lineage>
        <taxon>Eukaryota</taxon>
        <taxon>Viridiplantae</taxon>
        <taxon>Streptophyta</taxon>
        <taxon>Embryophyta</taxon>
        <taxon>Tracheophyta</taxon>
        <taxon>Spermatophyta</taxon>
        <taxon>Magnoliopsida</taxon>
        <taxon>Ranunculales</taxon>
        <taxon>Ranunculaceae</taxon>
        <taxon>Thalictroideae</taxon>
        <taxon>Thalictrum</taxon>
    </lineage>
</organism>
<evidence type="ECO:0000313" key="1">
    <source>
        <dbReference type="EMBL" id="KAF5181238.1"/>
    </source>
</evidence>
<reference evidence="1 2" key="1">
    <citation type="submission" date="2020-06" db="EMBL/GenBank/DDBJ databases">
        <title>Transcriptomic and genomic resources for Thalictrum thalictroides and T. hernandezii: Facilitating candidate gene discovery in an emerging model plant lineage.</title>
        <authorList>
            <person name="Arias T."/>
            <person name="Riano-Pachon D.M."/>
            <person name="Di Stilio V.S."/>
        </authorList>
    </citation>
    <scope>NUCLEOTIDE SEQUENCE [LARGE SCALE GENOMIC DNA]</scope>
    <source>
        <strain evidence="2">cv. WT478/WT964</strain>
        <tissue evidence="1">Leaves</tissue>
    </source>
</reference>
<protein>
    <submittedName>
        <fullName evidence="1">Ribonuclease h domain</fullName>
    </submittedName>
</protein>
<evidence type="ECO:0000313" key="2">
    <source>
        <dbReference type="Proteomes" id="UP000554482"/>
    </source>
</evidence>
<accession>A0A7J6V986</accession>
<comment type="caution">
    <text evidence="1">The sequence shown here is derived from an EMBL/GenBank/DDBJ whole genome shotgun (WGS) entry which is preliminary data.</text>
</comment>
<name>A0A7J6V986_THATH</name>
<dbReference type="InterPro" id="IPR036691">
    <property type="entry name" value="Endo/exonu/phosph_ase_sf"/>
</dbReference>
<dbReference type="PANTHER" id="PTHR33710">
    <property type="entry name" value="BNAC02G09200D PROTEIN"/>
    <property type="match status" value="1"/>
</dbReference>
<proteinExistence type="predicted"/>
<dbReference type="Proteomes" id="UP000554482">
    <property type="component" value="Unassembled WGS sequence"/>
</dbReference>
<sequence>MLDIKKLEESDQFIHCSVTRLPSNQLCFFTFIYARNPRLQRLVLWEDIKRIGSSISLPWCAIGDYNNVLSADERRGGEQVHPRETVHFMDCLLCTGLVDHKASGFFFTWSNNSQGPARIQSRIDRCLVNSWWSASFDDTGVEFLPHGVSDHSPIVVSWYSFTKKASSFRYSNAWAKIPGFFDVVNVAWQTDIHTDPMNLLVRKLKILKSRLIEWAKNNCSLLHKRVEEARKELFNIQKALHDNPLSVGLVVREKQILNKYGNLARAEMVSLKMKASCDWLCFGDRGTTYFHNAIKEKRSRNAI</sequence>
<dbReference type="OrthoDB" id="1001388at2759"/>
<dbReference type="PANTHER" id="PTHR33710:SF64">
    <property type="entry name" value="ENDONUCLEASE_EXONUCLEASE_PHOSPHATASE DOMAIN-CONTAINING PROTEIN"/>
    <property type="match status" value="1"/>
</dbReference>
<dbReference type="Gene3D" id="3.60.10.10">
    <property type="entry name" value="Endonuclease/exonuclease/phosphatase"/>
    <property type="match status" value="1"/>
</dbReference>
<feature type="non-terminal residue" evidence="1">
    <location>
        <position position="303"/>
    </location>
</feature>
<dbReference type="EMBL" id="JABWDY010036426">
    <property type="protein sequence ID" value="KAF5181238.1"/>
    <property type="molecule type" value="Genomic_DNA"/>
</dbReference>
<dbReference type="SUPFAM" id="SSF56219">
    <property type="entry name" value="DNase I-like"/>
    <property type="match status" value="1"/>
</dbReference>
<gene>
    <name evidence="1" type="ORF">FRX31_029175</name>
</gene>